<evidence type="ECO:0000313" key="4">
    <source>
        <dbReference type="Proteomes" id="UP000011531"/>
    </source>
</evidence>
<feature type="domain" description="Metallo-beta-lactamase" evidence="2">
    <location>
        <begin position="72"/>
        <end position="301"/>
    </location>
</feature>
<dbReference type="EMBL" id="AOIA01000114">
    <property type="protein sequence ID" value="ELY58538.1"/>
    <property type="molecule type" value="Genomic_DNA"/>
</dbReference>
<dbReference type="CDD" id="cd07719">
    <property type="entry name" value="arylsulfatase_AtsA-like_MBL-fold"/>
    <property type="match status" value="1"/>
</dbReference>
<dbReference type="SMART" id="SM00849">
    <property type="entry name" value="Lactamase_B"/>
    <property type="match status" value="1"/>
</dbReference>
<protein>
    <submittedName>
        <fullName evidence="3">Beta-lactamase-like protein</fullName>
    </submittedName>
</protein>
<proteinExistence type="predicted"/>
<evidence type="ECO:0000313" key="3">
    <source>
        <dbReference type="EMBL" id="ELY58538.1"/>
    </source>
</evidence>
<accession>L9XD55</accession>
<dbReference type="SUPFAM" id="SSF56281">
    <property type="entry name" value="Metallo-hydrolase/oxidoreductase"/>
    <property type="match status" value="1"/>
</dbReference>
<keyword evidence="1" id="KW-0378">Hydrolase</keyword>
<dbReference type="InterPro" id="IPR006311">
    <property type="entry name" value="TAT_signal"/>
</dbReference>
<dbReference type="InterPro" id="IPR001279">
    <property type="entry name" value="Metallo-B-lactamas"/>
</dbReference>
<dbReference type="Proteomes" id="UP000011531">
    <property type="component" value="Unassembled WGS sequence"/>
</dbReference>
<evidence type="ECO:0000259" key="2">
    <source>
        <dbReference type="SMART" id="SM00849"/>
    </source>
</evidence>
<dbReference type="PANTHER" id="PTHR46018:SF3">
    <property type="entry name" value="ARYLSULFATASE"/>
    <property type="match status" value="1"/>
</dbReference>
<sequence length="354" mass="37401">MNGGSDVEPMNLERRTVVKLTGLASGTGAIAGVASGTESSTAERSTSWERGRSDGISVTVLGSGASSFENGRANAGHVVHVDGEPTFLLDAGGGVGARLGEAGVDLTALDGVFLGHLHIDHTAALPAVVKAAYQRGRDRPLPVYGPTGTDDVPGTAAFLSRLFDPETGAYNYLEPFVERYTDGKLELEPTEIDATVGEDDGIACVRDEDVTVEAIPQTHGAIPALAYRFTCRGRSITFSGDTSLVTDNLRRLADGTDVLVHNRVVDAHVDPDEPKTDLHAYAAEIGATASAADVRTLVLSHLSQTDETEIEREMELIAREYDGPIVAVRDLVEVDPDGRIGAVEPIENDVLVCE</sequence>
<dbReference type="AlphaFoldDB" id="L9XD55"/>
<dbReference type="Gene3D" id="3.60.15.10">
    <property type="entry name" value="Ribonuclease Z/Hydroxyacylglutathione hydrolase-like"/>
    <property type="match status" value="1"/>
</dbReference>
<organism evidence="3 4">
    <name type="scientific">Natronococcus jeotgali DSM 18795</name>
    <dbReference type="NCBI Taxonomy" id="1227498"/>
    <lineage>
        <taxon>Archaea</taxon>
        <taxon>Methanobacteriati</taxon>
        <taxon>Methanobacteriota</taxon>
        <taxon>Stenosarchaea group</taxon>
        <taxon>Halobacteria</taxon>
        <taxon>Halobacteriales</taxon>
        <taxon>Natrialbaceae</taxon>
        <taxon>Natronococcus</taxon>
    </lineage>
</organism>
<dbReference type="PANTHER" id="PTHR46018">
    <property type="entry name" value="ZINC PHOSPHODIESTERASE ELAC PROTEIN 1"/>
    <property type="match status" value="1"/>
</dbReference>
<dbReference type="InterPro" id="IPR044094">
    <property type="entry name" value="AtsA-like_MBL-fold"/>
</dbReference>
<comment type="caution">
    <text evidence="3">The sequence shown here is derived from an EMBL/GenBank/DDBJ whole genome shotgun (WGS) entry which is preliminary data.</text>
</comment>
<keyword evidence="4" id="KW-1185">Reference proteome</keyword>
<reference evidence="3 4" key="1">
    <citation type="journal article" date="2014" name="PLoS Genet.">
        <title>Phylogenetically driven sequencing of extremely halophilic archaea reveals strategies for static and dynamic osmo-response.</title>
        <authorList>
            <person name="Becker E.A."/>
            <person name="Seitzer P.M."/>
            <person name="Tritt A."/>
            <person name="Larsen D."/>
            <person name="Krusor M."/>
            <person name="Yao A.I."/>
            <person name="Wu D."/>
            <person name="Madern D."/>
            <person name="Eisen J.A."/>
            <person name="Darling A.E."/>
            <person name="Facciotti M.T."/>
        </authorList>
    </citation>
    <scope>NUCLEOTIDE SEQUENCE [LARGE SCALE GENOMIC DNA]</scope>
    <source>
        <strain evidence="3 4">DSM 18795</strain>
    </source>
</reference>
<dbReference type="GO" id="GO:0042781">
    <property type="term" value="F:3'-tRNA processing endoribonuclease activity"/>
    <property type="evidence" value="ECO:0007669"/>
    <property type="project" value="TreeGrafter"/>
</dbReference>
<name>L9XD55_9EURY</name>
<dbReference type="STRING" id="1227498.C492_12005"/>
<gene>
    <name evidence="3" type="ORF">C492_12005</name>
</gene>
<dbReference type="PROSITE" id="PS51318">
    <property type="entry name" value="TAT"/>
    <property type="match status" value="1"/>
</dbReference>
<dbReference type="Pfam" id="PF12706">
    <property type="entry name" value="Lactamase_B_2"/>
    <property type="match status" value="1"/>
</dbReference>
<evidence type="ECO:0000256" key="1">
    <source>
        <dbReference type="ARBA" id="ARBA00022801"/>
    </source>
</evidence>
<dbReference type="InterPro" id="IPR036866">
    <property type="entry name" value="RibonucZ/Hydroxyglut_hydro"/>
</dbReference>